<evidence type="ECO:0000313" key="2">
    <source>
        <dbReference type="Proteomes" id="UP000019199"/>
    </source>
</evidence>
<sequence length="39" mass="4740">MNFLIYVYPILMHLENNLIFGVLKMVSRQHILFFLMNII</sequence>
<name>W1EXG4_ECOLX</name>
<protein>
    <submittedName>
        <fullName evidence="1">Uncharacterized protein</fullName>
    </submittedName>
</protein>
<comment type="caution">
    <text evidence="1">The sequence shown here is derived from an EMBL/GenBank/DDBJ whole genome shotgun (WGS) entry which is preliminary data.</text>
</comment>
<proteinExistence type="predicted"/>
<accession>W1EXG4</accession>
<evidence type="ECO:0000313" key="1">
    <source>
        <dbReference type="EMBL" id="CDL26801.1"/>
    </source>
</evidence>
<reference evidence="1 2" key="1">
    <citation type="submission" date="2013-10" db="EMBL/GenBank/DDBJ databases">
        <title>Antibiotic resistance diversity of beta-lactamase producers in the General Hospital Vienna.</title>
        <authorList>
            <person name="Barisic I."/>
            <person name="Mitteregger D."/>
            <person name="Hirschl A.M."/>
            <person name="Noehammer C."/>
            <person name="Wiesinger-Mayr H."/>
        </authorList>
    </citation>
    <scope>NUCLEOTIDE SEQUENCE [LARGE SCALE GENOMIC DNA]</scope>
    <source>
        <strain evidence="1 2">ISC7</strain>
    </source>
</reference>
<dbReference type="Proteomes" id="UP000019199">
    <property type="component" value="Unassembled WGS sequence"/>
</dbReference>
<dbReference type="EMBL" id="CBWN010000068">
    <property type="protein sequence ID" value="CDL26801.1"/>
    <property type="molecule type" value="Genomic_DNA"/>
</dbReference>
<organism evidence="1 2">
    <name type="scientific">Escherichia coli ISC7</name>
    <dbReference type="NCBI Taxonomy" id="1432555"/>
    <lineage>
        <taxon>Bacteria</taxon>
        <taxon>Pseudomonadati</taxon>
        <taxon>Pseudomonadota</taxon>
        <taxon>Gammaproteobacteria</taxon>
        <taxon>Enterobacterales</taxon>
        <taxon>Enterobacteriaceae</taxon>
        <taxon>Escherichia</taxon>
    </lineage>
</organism>
<dbReference type="AlphaFoldDB" id="W1EXG4"/>